<feature type="domain" description="Peptide methionine sulphoxide reductase MsrA" evidence="6">
    <location>
        <begin position="23"/>
        <end position="174"/>
    </location>
</feature>
<proteinExistence type="inferred from homology"/>
<dbReference type="HAMAP" id="MF_01401">
    <property type="entry name" value="MsrA"/>
    <property type="match status" value="1"/>
</dbReference>
<dbReference type="Pfam" id="PF01625">
    <property type="entry name" value="PMSR"/>
    <property type="match status" value="1"/>
</dbReference>
<dbReference type="PANTHER" id="PTHR43774:SF1">
    <property type="entry name" value="PEPTIDE METHIONINE SULFOXIDE REDUCTASE MSRA 2"/>
    <property type="match status" value="1"/>
</dbReference>
<comment type="similarity">
    <text evidence="4">Belongs to the MsrA Met sulfoxide reductase family.</text>
</comment>
<dbReference type="InterPro" id="IPR002569">
    <property type="entry name" value="Met_Sox_Rdtase_MsrA_dom"/>
</dbReference>
<evidence type="ECO:0000256" key="5">
    <source>
        <dbReference type="SAM" id="SignalP"/>
    </source>
</evidence>
<feature type="active site" evidence="4">
    <location>
        <position position="30"/>
    </location>
</feature>
<dbReference type="PANTHER" id="PTHR43774">
    <property type="entry name" value="PEPTIDE METHIONINE SULFOXIDE REDUCTASE"/>
    <property type="match status" value="1"/>
</dbReference>
<protein>
    <recommendedName>
        <fullName evidence="4">Peptide methionine sulfoxide reductase MsrA</fullName>
        <shortName evidence="4">Protein-methionine-S-oxide reductase</shortName>
        <ecNumber evidence="4">1.8.4.11</ecNumber>
    </recommendedName>
    <alternativeName>
        <fullName evidence="4">Peptide-methionine (S)-S-oxide reductase</fullName>
        <shortName evidence="4">Peptide Met(O) reductase</shortName>
    </alternativeName>
</protein>
<feature type="chain" id="PRO_5045124474" description="Peptide methionine sulfoxide reductase MsrA" evidence="5">
    <location>
        <begin position="18"/>
        <end position="196"/>
    </location>
</feature>
<dbReference type="EMBL" id="BAABBM010000001">
    <property type="protein sequence ID" value="GAA3892764.1"/>
    <property type="molecule type" value="Genomic_DNA"/>
</dbReference>
<comment type="caution">
    <text evidence="7">The sequence shown here is derived from an EMBL/GenBank/DDBJ whole genome shotgun (WGS) entry which is preliminary data.</text>
</comment>
<evidence type="ECO:0000256" key="1">
    <source>
        <dbReference type="ARBA" id="ARBA00023002"/>
    </source>
</evidence>
<evidence type="ECO:0000313" key="8">
    <source>
        <dbReference type="Proteomes" id="UP001500827"/>
    </source>
</evidence>
<gene>
    <name evidence="7" type="primary">msrA_2</name>
    <name evidence="4" type="synonym">msrA</name>
    <name evidence="7" type="ORF">GCM10022276_09960</name>
</gene>
<evidence type="ECO:0000313" key="7">
    <source>
        <dbReference type="EMBL" id="GAA3892764.1"/>
    </source>
</evidence>
<comment type="function">
    <text evidence="4">Has an important function as a repair enzyme for proteins that have been inactivated by oxidation. Catalyzes the reversible oxidation-reduction of methionine sulfoxide in proteins to methionine.</text>
</comment>
<feature type="signal peptide" evidence="5">
    <location>
        <begin position="1"/>
        <end position="17"/>
    </location>
</feature>
<dbReference type="RefSeq" id="WP_344698584.1">
    <property type="nucleotide sequence ID" value="NZ_BAABBM010000001.1"/>
</dbReference>
<evidence type="ECO:0000259" key="6">
    <source>
        <dbReference type="Pfam" id="PF01625"/>
    </source>
</evidence>
<sequence>MKAFVFSLALLATPAAAAPRTETAVLAGGCFWGMEAVFEHVKGVTDVVSGFAGGSGKDANYDSVSSEQTGHAEAVRITYNPSQVSYPQLLQVFFAVAHDPTEVNRQGPDVGPSYRSAIFPQSPRQAQMAKTFIARLNASHVYKKPIVTKIESGGFYMAEAYHQDFARKHPNHPYILVNDRPKVASLKARYPNLFKA</sequence>
<keyword evidence="1 4" id="KW-0560">Oxidoreductase</keyword>
<dbReference type="SUPFAM" id="SSF55068">
    <property type="entry name" value="Peptide methionine sulfoxide reductase"/>
    <property type="match status" value="1"/>
</dbReference>
<keyword evidence="8" id="KW-1185">Reference proteome</keyword>
<evidence type="ECO:0000256" key="3">
    <source>
        <dbReference type="ARBA" id="ARBA00048782"/>
    </source>
</evidence>
<comment type="catalytic activity">
    <reaction evidence="3 4">
        <text>[thioredoxin]-disulfide + L-methionine + H2O = L-methionine (S)-S-oxide + [thioredoxin]-dithiol</text>
        <dbReference type="Rhea" id="RHEA:19993"/>
        <dbReference type="Rhea" id="RHEA-COMP:10698"/>
        <dbReference type="Rhea" id="RHEA-COMP:10700"/>
        <dbReference type="ChEBI" id="CHEBI:15377"/>
        <dbReference type="ChEBI" id="CHEBI:29950"/>
        <dbReference type="ChEBI" id="CHEBI:50058"/>
        <dbReference type="ChEBI" id="CHEBI:57844"/>
        <dbReference type="ChEBI" id="CHEBI:58772"/>
        <dbReference type="EC" id="1.8.4.11"/>
    </reaction>
</comment>
<name>A0ABP7L2M8_9SPHN</name>
<dbReference type="Gene3D" id="3.30.1060.10">
    <property type="entry name" value="Peptide methionine sulphoxide reductase MsrA"/>
    <property type="match status" value="1"/>
</dbReference>
<evidence type="ECO:0000256" key="2">
    <source>
        <dbReference type="ARBA" id="ARBA00047806"/>
    </source>
</evidence>
<reference evidence="8" key="1">
    <citation type="journal article" date="2019" name="Int. J. Syst. Evol. Microbiol.">
        <title>The Global Catalogue of Microorganisms (GCM) 10K type strain sequencing project: providing services to taxonomists for standard genome sequencing and annotation.</title>
        <authorList>
            <consortium name="The Broad Institute Genomics Platform"/>
            <consortium name="The Broad Institute Genome Sequencing Center for Infectious Disease"/>
            <person name="Wu L."/>
            <person name="Ma J."/>
        </authorList>
    </citation>
    <scope>NUCLEOTIDE SEQUENCE [LARGE SCALE GENOMIC DNA]</scope>
    <source>
        <strain evidence="8">JCM 17543</strain>
    </source>
</reference>
<dbReference type="NCBIfam" id="TIGR00401">
    <property type="entry name" value="msrA"/>
    <property type="match status" value="1"/>
</dbReference>
<dbReference type="InterPro" id="IPR036509">
    <property type="entry name" value="Met_Sox_Rdtase_MsrA_sf"/>
</dbReference>
<accession>A0ABP7L2M8</accession>
<keyword evidence="5" id="KW-0732">Signal</keyword>
<organism evidence="7 8">
    <name type="scientific">Sphingomonas limnosediminicola</name>
    <dbReference type="NCBI Taxonomy" id="940133"/>
    <lineage>
        <taxon>Bacteria</taxon>
        <taxon>Pseudomonadati</taxon>
        <taxon>Pseudomonadota</taxon>
        <taxon>Alphaproteobacteria</taxon>
        <taxon>Sphingomonadales</taxon>
        <taxon>Sphingomonadaceae</taxon>
        <taxon>Sphingomonas</taxon>
    </lineage>
</organism>
<dbReference type="Proteomes" id="UP001500827">
    <property type="component" value="Unassembled WGS sequence"/>
</dbReference>
<evidence type="ECO:0000256" key="4">
    <source>
        <dbReference type="HAMAP-Rule" id="MF_01401"/>
    </source>
</evidence>
<dbReference type="EC" id="1.8.4.11" evidence="4"/>
<comment type="catalytic activity">
    <reaction evidence="2 4">
        <text>L-methionyl-[protein] + [thioredoxin]-disulfide + H2O = L-methionyl-(S)-S-oxide-[protein] + [thioredoxin]-dithiol</text>
        <dbReference type="Rhea" id="RHEA:14217"/>
        <dbReference type="Rhea" id="RHEA-COMP:10698"/>
        <dbReference type="Rhea" id="RHEA-COMP:10700"/>
        <dbReference type="Rhea" id="RHEA-COMP:12313"/>
        <dbReference type="Rhea" id="RHEA-COMP:12315"/>
        <dbReference type="ChEBI" id="CHEBI:15377"/>
        <dbReference type="ChEBI" id="CHEBI:16044"/>
        <dbReference type="ChEBI" id="CHEBI:29950"/>
        <dbReference type="ChEBI" id="CHEBI:44120"/>
        <dbReference type="ChEBI" id="CHEBI:50058"/>
        <dbReference type="EC" id="1.8.4.11"/>
    </reaction>
</comment>